<feature type="compositionally biased region" description="Acidic residues" evidence="1">
    <location>
        <begin position="88"/>
        <end position="118"/>
    </location>
</feature>
<name>A0A699HWB0_TANCI</name>
<accession>A0A699HWB0</accession>
<dbReference type="EMBL" id="BKCJ010206069">
    <property type="protein sequence ID" value="GEY74974.1"/>
    <property type="molecule type" value="Genomic_DNA"/>
</dbReference>
<feature type="compositionally biased region" description="Acidic residues" evidence="1">
    <location>
        <begin position="67"/>
        <end position="82"/>
    </location>
</feature>
<organism evidence="2">
    <name type="scientific">Tanacetum cinerariifolium</name>
    <name type="common">Dalmatian daisy</name>
    <name type="synonym">Chrysanthemum cinerariifolium</name>
    <dbReference type="NCBI Taxonomy" id="118510"/>
    <lineage>
        <taxon>Eukaryota</taxon>
        <taxon>Viridiplantae</taxon>
        <taxon>Streptophyta</taxon>
        <taxon>Embryophyta</taxon>
        <taxon>Tracheophyta</taxon>
        <taxon>Spermatophyta</taxon>
        <taxon>Magnoliopsida</taxon>
        <taxon>eudicotyledons</taxon>
        <taxon>Gunneridae</taxon>
        <taxon>Pentapetalae</taxon>
        <taxon>asterids</taxon>
        <taxon>campanulids</taxon>
        <taxon>Asterales</taxon>
        <taxon>Asteraceae</taxon>
        <taxon>Asteroideae</taxon>
        <taxon>Anthemideae</taxon>
        <taxon>Anthemidinae</taxon>
        <taxon>Tanacetum</taxon>
    </lineage>
</organism>
<feature type="compositionally biased region" description="Acidic residues" evidence="1">
    <location>
        <begin position="1"/>
        <end position="10"/>
    </location>
</feature>
<evidence type="ECO:0000256" key="1">
    <source>
        <dbReference type="SAM" id="MobiDB-lite"/>
    </source>
</evidence>
<evidence type="ECO:0000313" key="2">
    <source>
        <dbReference type="EMBL" id="GEY74974.1"/>
    </source>
</evidence>
<feature type="region of interest" description="Disordered" evidence="1">
    <location>
        <begin position="1"/>
        <end position="156"/>
    </location>
</feature>
<sequence>MDPDELEALEEAPQSSEQAPSSRDYVLGPEYPEYVAPSDDEIPIEDQPLPADASPIALSLSYVADFDPLEEDSHDDPEEDPADYPADERDEEEEEEESSKDDDDEEEAFEEDEDEEEEHLALADSAVLPVIDPVPSTEETGPFEIDESAATPPPPP</sequence>
<reference evidence="2" key="1">
    <citation type="journal article" date="2019" name="Sci. Rep.">
        <title>Draft genome of Tanacetum cinerariifolium, the natural source of mosquito coil.</title>
        <authorList>
            <person name="Yamashiro T."/>
            <person name="Shiraishi A."/>
            <person name="Satake H."/>
            <person name="Nakayama K."/>
        </authorList>
    </citation>
    <scope>NUCLEOTIDE SEQUENCE</scope>
</reference>
<dbReference type="AlphaFoldDB" id="A0A699HWB0"/>
<comment type="caution">
    <text evidence="2">The sequence shown here is derived from an EMBL/GenBank/DDBJ whole genome shotgun (WGS) entry which is preliminary data.</text>
</comment>
<protein>
    <submittedName>
        <fullName evidence="2">Uncharacterized protein</fullName>
    </submittedName>
</protein>
<proteinExistence type="predicted"/>
<gene>
    <name evidence="2" type="ORF">Tci_446948</name>
</gene>